<dbReference type="Gene3D" id="2.60.120.10">
    <property type="entry name" value="Jelly Rolls"/>
    <property type="match status" value="1"/>
</dbReference>
<dbReference type="SUPFAM" id="SSF51182">
    <property type="entry name" value="RmlC-like cupins"/>
    <property type="match status" value="1"/>
</dbReference>
<dbReference type="OrthoDB" id="713485at2"/>
<dbReference type="RefSeq" id="WP_090146037.1">
    <property type="nucleotide sequence ID" value="NZ_FNAN01000001.1"/>
</dbReference>
<dbReference type="AlphaFoldDB" id="A0A1G6VUC6"/>
<evidence type="ECO:0000313" key="3">
    <source>
        <dbReference type="Proteomes" id="UP000198748"/>
    </source>
</evidence>
<dbReference type="STRING" id="659014.SAMN04487996_101327"/>
<sequence length="186" mass="20146">MNTQPNTFRRIVTGHDADGKAIIISDAAPVHTQLVGGPGGPTFYEVWHTVETPALIHAQPDEVDEDRLILPPPANGTRIRVIDFPPEGDAIRNLTGADAAAKFKAMGDEKASTSHEGAPHPLMHKTETIDYGIVLEGEITLVLDRAETLIKAGDIVIQTGTNHAWANRSDKVCRIAFVLIDGRFID</sequence>
<dbReference type="Pfam" id="PF07883">
    <property type="entry name" value="Cupin_2"/>
    <property type="match status" value="1"/>
</dbReference>
<gene>
    <name evidence="2" type="ORF">SAMN04487996_101327</name>
</gene>
<accession>A0A1G6VUC6</accession>
<dbReference type="PANTHER" id="PTHR36156">
    <property type="entry name" value="SLR2101 PROTEIN"/>
    <property type="match status" value="1"/>
</dbReference>
<organism evidence="2 3">
    <name type="scientific">Dyadobacter soli</name>
    <dbReference type="NCBI Taxonomy" id="659014"/>
    <lineage>
        <taxon>Bacteria</taxon>
        <taxon>Pseudomonadati</taxon>
        <taxon>Bacteroidota</taxon>
        <taxon>Cytophagia</taxon>
        <taxon>Cytophagales</taxon>
        <taxon>Spirosomataceae</taxon>
        <taxon>Dyadobacter</taxon>
    </lineage>
</organism>
<feature type="domain" description="Cupin type-2" evidence="1">
    <location>
        <begin position="121"/>
        <end position="178"/>
    </location>
</feature>
<dbReference type="InterPro" id="IPR047142">
    <property type="entry name" value="OryJ/VirC-like"/>
</dbReference>
<dbReference type="PANTHER" id="PTHR36156:SF2">
    <property type="entry name" value="CUPIN TYPE-2 DOMAIN-CONTAINING PROTEIN"/>
    <property type="match status" value="1"/>
</dbReference>
<keyword evidence="3" id="KW-1185">Reference proteome</keyword>
<evidence type="ECO:0000259" key="1">
    <source>
        <dbReference type="Pfam" id="PF07883"/>
    </source>
</evidence>
<protein>
    <submittedName>
        <fullName evidence="2">Cupin domain-containing protein</fullName>
    </submittedName>
</protein>
<proteinExistence type="predicted"/>
<dbReference type="CDD" id="cd02231">
    <property type="entry name" value="cupin_BLL6423-like"/>
    <property type="match status" value="1"/>
</dbReference>
<dbReference type="Gene3D" id="2.20.70.150">
    <property type="match status" value="1"/>
</dbReference>
<name>A0A1G6VUC6_9BACT</name>
<dbReference type="InterPro" id="IPR011051">
    <property type="entry name" value="RmlC_Cupin_sf"/>
</dbReference>
<dbReference type="EMBL" id="FNAN01000001">
    <property type="protein sequence ID" value="SDD56435.1"/>
    <property type="molecule type" value="Genomic_DNA"/>
</dbReference>
<reference evidence="3" key="1">
    <citation type="submission" date="2016-10" db="EMBL/GenBank/DDBJ databases">
        <authorList>
            <person name="Varghese N."/>
            <person name="Submissions S."/>
        </authorList>
    </citation>
    <scope>NUCLEOTIDE SEQUENCE [LARGE SCALE GENOMIC DNA]</scope>
    <source>
        <strain evidence="3">DSM 25329</strain>
    </source>
</reference>
<evidence type="ECO:0000313" key="2">
    <source>
        <dbReference type="EMBL" id="SDD56435.1"/>
    </source>
</evidence>
<dbReference type="Proteomes" id="UP000198748">
    <property type="component" value="Unassembled WGS sequence"/>
</dbReference>
<dbReference type="InterPro" id="IPR014710">
    <property type="entry name" value="RmlC-like_jellyroll"/>
</dbReference>
<dbReference type="InterPro" id="IPR013096">
    <property type="entry name" value="Cupin_2"/>
</dbReference>